<dbReference type="Proteomes" id="UP000569092">
    <property type="component" value="Unassembled WGS sequence"/>
</dbReference>
<accession>A0A7W8J5K5</accession>
<evidence type="ECO:0000256" key="1">
    <source>
        <dbReference type="SAM" id="SignalP"/>
    </source>
</evidence>
<evidence type="ECO:0000313" key="3">
    <source>
        <dbReference type="Proteomes" id="UP000569092"/>
    </source>
</evidence>
<comment type="caution">
    <text evidence="2">The sequence shown here is derived from an EMBL/GenBank/DDBJ whole genome shotgun (WGS) entry which is preliminary data.</text>
</comment>
<gene>
    <name evidence="2" type="ORF">HDF10_000992</name>
</gene>
<dbReference type="AlphaFoldDB" id="A0A7W8J5K5"/>
<feature type="chain" id="PRO_5031340673" description="DUF4410 domain-containing protein" evidence="1">
    <location>
        <begin position="22"/>
        <end position="240"/>
    </location>
</feature>
<name>A0A7W8J5K5_9BACT</name>
<dbReference type="Pfam" id="PF14366">
    <property type="entry name" value="DUF4410"/>
    <property type="match status" value="1"/>
</dbReference>
<protein>
    <recommendedName>
        <fullName evidence="4">DUF4410 domain-containing protein</fullName>
    </recommendedName>
</protein>
<feature type="signal peptide" evidence="1">
    <location>
        <begin position="1"/>
        <end position="21"/>
    </location>
</feature>
<keyword evidence="1" id="KW-0732">Signal</keyword>
<evidence type="ECO:0008006" key="4">
    <source>
        <dbReference type="Google" id="ProtNLM"/>
    </source>
</evidence>
<dbReference type="InterPro" id="IPR025522">
    <property type="entry name" value="DUF4410"/>
</dbReference>
<sequence>MKLMRWLSTLFLLFVSFNVVAQVPPTQNSVTPQKLPTFSFTKDMTIYVSDFELDAQNVQVDKGSVINQVRPGILERPSKKEQRDPEAQAKKLVDTMSKSIVSDLQKAGYKAQRLAEGDPKPATGAWVHGVFTQVDEGSRIHRAMIGFGSGKATMELFVTLTDLASPQKPLYEASEDGASKTKPGAVITLNPYVAAAKFVMEKNAPEKTVKSTASAISKEVIQHLQSNPISPALPTAANQQ</sequence>
<reference evidence="2 3" key="1">
    <citation type="submission" date="2020-08" db="EMBL/GenBank/DDBJ databases">
        <title>Genomic Encyclopedia of Type Strains, Phase IV (KMG-V): Genome sequencing to study the core and pangenomes of soil and plant-associated prokaryotes.</title>
        <authorList>
            <person name="Whitman W."/>
        </authorList>
    </citation>
    <scope>NUCLEOTIDE SEQUENCE [LARGE SCALE GENOMIC DNA]</scope>
    <source>
        <strain evidence="2 3">M8US30</strain>
    </source>
</reference>
<dbReference type="EMBL" id="JACHDZ010000001">
    <property type="protein sequence ID" value="MBB5343042.1"/>
    <property type="molecule type" value="Genomic_DNA"/>
</dbReference>
<organism evidence="2 3">
    <name type="scientific">Tunturiibacter lichenicola</name>
    <dbReference type="NCBI Taxonomy" id="2051959"/>
    <lineage>
        <taxon>Bacteria</taxon>
        <taxon>Pseudomonadati</taxon>
        <taxon>Acidobacteriota</taxon>
        <taxon>Terriglobia</taxon>
        <taxon>Terriglobales</taxon>
        <taxon>Acidobacteriaceae</taxon>
        <taxon>Tunturiibacter</taxon>
    </lineage>
</organism>
<proteinExistence type="predicted"/>
<evidence type="ECO:0000313" key="2">
    <source>
        <dbReference type="EMBL" id="MBB5343042.1"/>
    </source>
</evidence>